<accession>A0A371GCL1</accession>
<gene>
    <name evidence="1" type="ORF">CR513_30126</name>
</gene>
<keyword evidence="2" id="KW-1185">Reference proteome</keyword>
<reference evidence="1" key="1">
    <citation type="submission" date="2018-05" db="EMBL/GenBank/DDBJ databases">
        <title>Draft genome of Mucuna pruriens seed.</title>
        <authorList>
            <person name="Nnadi N.E."/>
            <person name="Vos R."/>
            <person name="Hasami M.H."/>
            <person name="Devisetty U.K."/>
            <person name="Aguiy J.C."/>
        </authorList>
    </citation>
    <scope>NUCLEOTIDE SEQUENCE [LARGE SCALE GENOMIC DNA]</scope>
    <source>
        <strain evidence="1">JCA_2017</strain>
    </source>
</reference>
<organism evidence="1 2">
    <name type="scientific">Mucuna pruriens</name>
    <name type="common">Velvet bean</name>
    <name type="synonym">Dolichos pruriens</name>
    <dbReference type="NCBI Taxonomy" id="157652"/>
    <lineage>
        <taxon>Eukaryota</taxon>
        <taxon>Viridiplantae</taxon>
        <taxon>Streptophyta</taxon>
        <taxon>Embryophyta</taxon>
        <taxon>Tracheophyta</taxon>
        <taxon>Spermatophyta</taxon>
        <taxon>Magnoliopsida</taxon>
        <taxon>eudicotyledons</taxon>
        <taxon>Gunneridae</taxon>
        <taxon>Pentapetalae</taxon>
        <taxon>rosids</taxon>
        <taxon>fabids</taxon>
        <taxon>Fabales</taxon>
        <taxon>Fabaceae</taxon>
        <taxon>Papilionoideae</taxon>
        <taxon>50 kb inversion clade</taxon>
        <taxon>NPAAA clade</taxon>
        <taxon>indigoferoid/millettioid clade</taxon>
        <taxon>Phaseoleae</taxon>
        <taxon>Mucuna</taxon>
    </lineage>
</organism>
<protein>
    <recommendedName>
        <fullName evidence="3">Copia protein</fullName>
    </recommendedName>
</protein>
<feature type="non-terminal residue" evidence="1">
    <location>
        <position position="89"/>
    </location>
</feature>
<evidence type="ECO:0000313" key="1">
    <source>
        <dbReference type="EMBL" id="RDX88302.1"/>
    </source>
</evidence>
<dbReference type="OrthoDB" id="1418274at2759"/>
<name>A0A371GCL1_MUCPR</name>
<dbReference type="EMBL" id="QJKJ01005983">
    <property type="protein sequence ID" value="RDX88302.1"/>
    <property type="molecule type" value="Genomic_DNA"/>
</dbReference>
<evidence type="ECO:0008006" key="3">
    <source>
        <dbReference type="Google" id="ProtNLM"/>
    </source>
</evidence>
<evidence type="ECO:0000313" key="2">
    <source>
        <dbReference type="Proteomes" id="UP000257109"/>
    </source>
</evidence>
<sequence>MILNAMEIEGHVVNRSHMFKDVVENGNYISSNKEGAEIPRSSWNEQKKKRYLLNSKVINSLMCALMELKYEKFHSCKLSKEIWDTLALA</sequence>
<dbReference type="Proteomes" id="UP000257109">
    <property type="component" value="Unassembled WGS sequence"/>
</dbReference>
<dbReference type="AlphaFoldDB" id="A0A371GCL1"/>
<proteinExistence type="predicted"/>
<comment type="caution">
    <text evidence="1">The sequence shown here is derived from an EMBL/GenBank/DDBJ whole genome shotgun (WGS) entry which is preliminary data.</text>
</comment>